<feature type="chain" id="PRO_5009523341" description="Peptidoglycan binding-like domain-containing protein" evidence="2">
    <location>
        <begin position="28"/>
        <end position="324"/>
    </location>
</feature>
<feature type="domain" description="Peptidoglycan binding-like" evidence="3">
    <location>
        <begin position="85"/>
        <end position="143"/>
    </location>
</feature>
<feature type="signal peptide" evidence="2">
    <location>
        <begin position="1"/>
        <end position="27"/>
    </location>
</feature>
<proteinExistence type="predicted"/>
<dbReference type="InterPro" id="IPR036365">
    <property type="entry name" value="PGBD-like_sf"/>
</dbReference>
<dbReference type="InterPro" id="IPR036366">
    <property type="entry name" value="PGBDSf"/>
</dbReference>
<dbReference type="AlphaFoldDB" id="A0A1F6CDN8"/>
<evidence type="ECO:0000313" key="4">
    <source>
        <dbReference type="EMBL" id="OGG47289.1"/>
    </source>
</evidence>
<dbReference type="Gene3D" id="1.10.101.10">
    <property type="entry name" value="PGBD-like superfamily/PGBD"/>
    <property type="match status" value="1"/>
</dbReference>
<dbReference type="InterPro" id="IPR008963">
    <property type="entry name" value="Purple_acid_Pase-like_N"/>
</dbReference>
<dbReference type="Proteomes" id="UP000178344">
    <property type="component" value="Unassembled WGS sequence"/>
</dbReference>
<evidence type="ECO:0000256" key="2">
    <source>
        <dbReference type="SAM" id="SignalP"/>
    </source>
</evidence>
<gene>
    <name evidence="4" type="ORF">A2671_00065</name>
</gene>
<keyword evidence="2" id="KW-0732">Signal</keyword>
<dbReference type="InterPro" id="IPR002477">
    <property type="entry name" value="Peptidoglycan-bd-like"/>
</dbReference>
<organism evidence="4 5">
    <name type="scientific">Candidatus Kaiserbacteria bacterium RIFCSPHIGHO2_01_FULL_49_13</name>
    <dbReference type="NCBI Taxonomy" id="1798477"/>
    <lineage>
        <taxon>Bacteria</taxon>
        <taxon>Candidatus Kaiseribacteriota</taxon>
    </lineage>
</organism>
<evidence type="ECO:0000259" key="3">
    <source>
        <dbReference type="Pfam" id="PF01471"/>
    </source>
</evidence>
<dbReference type="Gene3D" id="2.60.40.380">
    <property type="entry name" value="Purple acid phosphatase-like, N-terminal"/>
    <property type="match status" value="1"/>
</dbReference>
<accession>A0A1F6CDN8</accession>
<dbReference type="EMBL" id="MFKQ01000015">
    <property type="protein sequence ID" value="OGG47289.1"/>
    <property type="molecule type" value="Genomic_DNA"/>
</dbReference>
<comment type="caution">
    <text evidence="4">The sequence shown here is derived from an EMBL/GenBank/DDBJ whole genome shotgun (WGS) entry which is preliminary data.</text>
</comment>
<keyword evidence="1" id="KW-0175">Coiled coil</keyword>
<name>A0A1F6CDN8_9BACT</name>
<dbReference type="GO" id="GO:0046872">
    <property type="term" value="F:metal ion binding"/>
    <property type="evidence" value="ECO:0007669"/>
    <property type="project" value="InterPro"/>
</dbReference>
<evidence type="ECO:0000313" key="5">
    <source>
        <dbReference type="Proteomes" id="UP000178344"/>
    </source>
</evidence>
<dbReference type="SUPFAM" id="SSF47090">
    <property type="entry name" value="PGBD-like"/>
    <property type="match status" value="1"/>
</dbReference>
<dbReference type="GO" id="GO:0003993">
    <property type="term" value="F:acid phosphatase activity"/>
    <property type="evidence" value="ECO:0007669"/>
    <property type="project" value="InterPro"/>
</dbReference>
<evidence type="ECO:0000256" key="1">
    <source>
        <dbReference type="SAM" id="Coils"/>
    </source>
</evidence>
<dbReference type="Pfam" id="PF01471">
    <property type="entry name" value="PG_binding_1"/>
    <property type="match status" value="1"/>
</dbReference>
<feature type="coiled-coil region" evidence="1">
    <location>
        <begin position="39"/>
        <end position="66"/>
    </location>
</feature>
<reference evidence="4 5" key="1">
    <citation type="journal article" date="2016" name="Nat. Commun.">
        <title>Thousands of microbial genomes shed light on interconnected biogeochemical processes in an aquifer system.</title>
        <authorList>
            <person name="Anantharaman K."/>
            <person name="Brown C.T."/>
            <person name="Hug L.A."/>
            <person name="Sharon I."/>
            <person name="Castelle C.J."/>
            <person name="Probst A.J."/>
            <person name="Thomas B.C."/>
            <person name="Singh A."/>
            <person name="Wilkins M.J."/>
            <person name="Karaoz U."/>
            <person name="Brodie E.L."/>
            <person name="Williams K.H."/>
            <person name="Hubbard S.S."/>
            <person name="Banfield J.F."/>
        </authorList>
    </citation>
    <scope>NUCLEOTIDE SEQUENCE [LARGE SCALE GENOMIC DNA]</scope>
</reference>
<protein>
    <recommendedName>
        <fullName evidence="3">Peptidoglycan binding-like domain-containing protein</fullName>
    </recommendedName>
</protein>
<dbReference type="SUPFAM" id="SSF49363">
    <property type="entry name" value="Purple acid phosphatase, N-terminal domain"/>
    <property type="match status" value="1"/>
</dbReference>
<sequence>MKRTYLGFLSAVILASSVVGMPLVVSAQETTEVAIQNLITTMQGQVNDLLKQIDALKTQLNTVRESQRAIASTAKLLRQLRPGMSGEDIKTLQALLATDSSIYPDGLISGYYGPKTREAIIRFQLAHGLSGVGTVGPLTLAALNAYLESAGSNRIPPGLLKKFIVNSGGIASSTPSGERKVTVCHKSKETITIGAPALNAHLQHGDTLGACGSIGGGDGGGTGTTTDTVAPGITGLLASSTVPTVADISWTTNEDAFGTLWYGTTSPVLSDVLSIMSTESATSTFHSFSLTGLTASTTYYYLAVSADIVGNTSTTSEQTFVTVE</sequence>